<organism evidence="1 2">
    <name type="scientific">Frieseomelitta varia</name>
    <dbReference type="NCBI Taxonomy" id="561572"/>
    <lineage>
        <taxon>Eukaryota</taxon>
        <taxon>Metazoa</taxon>
        <taxon>Ecdysozoa</taxon>
        <taxon>Arthropoda</taxon>
        <taxon>Hexapoda</taxon>
        <taxon>Insecta</taxon>
        <taxon>Pterygota</taxon>
        <taxon>Neoptera</taxon>
        <taxon>Endopterygota</taxon>
        <taxon>Hymenoptera</taxon>
        <taxon>Apocrita</taxon>
        <taxon>Aculeata</taxon>
        <taxon>Apoidea</taxon>
        <taxon>Anthophila</taxon>
        <taxon>Apidae</taxon>
        <taxon>Frieseomelitta</taxon>
    </lineage>
</organism>
<protein>
    <submittedName>
        <fullName evidence="1">Uncharacterized protein</fullName>
    </submittedName>
</protein>
<evidence type="ECO:0000313" key="1">
    <source>
        <dbReference type="EMBL" id="KAF3428956.1"/>
    </source>
</evidence>
<accession>A0A833S5N8</accession>
<sequence length="610" mass="67708">MSDLFLGTSVVAGSSFPPTPASIIHLMSIGFESLVLETWLDFKSDKLILRLTRPDDKANRTISETSLTGMLPSGRWHHLALNFKDTVLNKRSAVIEVVIWIDGWREINAQLPFDGLLMRKPSTTCVLLGQIGSNAIGAWYLGNLMVFRCPVFTKERALYLASLGPNYTNLAECILNTEKPDFTQLIISGALDGVREIRFEGGKFDTSRRKSYGGTYLRHAIETKVSETKIDWDAIMDATNSHLGELQDNLLLNYEAQNPNIVHLYPQAIANPAAVVRNLFPGQPGFRVVSAPEHRVSQQPPLSVAPILSARLECQHYRGIVPAAILVGGVPIFLYLFARVVELNSNEEEQALALSIVLHLIRNDSELLNQYRSEGGTSLILRILESSRCHTGRHILKAMLDAACDSSVLIKDIGSGNHLVSQNCEAVITDPELIKGTLTAWRTWAKHDTLNLLLQALLLLLRDQHSQREFNASQLNRVGIVDTILTLCKEHFMYEELGAVLDSSTGIAVVELIRALMGAPPEFAHLVAITDYLVLVHQASETYITHSRHNIYFLLPPMGEKKVVKLTPTITFSSSDESIETLENNKLNKGLTNTQVGICYQINCKVSNKN</sequence>
<name>A0A833S5N8_9HYME</name>
<dbReference type="PANTHER" id="PTHR13743">
    <property type="entry name" value="BEIGE/BEACH-RELATED"/>
    <property type="match status" value="1"/>
</dbReference>
<gene>
    <name evidence="1" type="ORF">E2986_00151</name>
</gene>
<dbReference type="EMBL" id="WNWW01000191">
    <property type="protein sequence ID" value="KAF3428956.1"/>
    <property type="molecule type" value="Genomic_DNA"/>
</dbReference>
<dbReference type="Proteomes" id="UP000655588">
    <property type="component" value="Unassembled WGS sequence"/>
</dbReference>
<dbReference type="PANTHER" id="PTHR13743:SF123">
    <property type="entry name" value="PROTEIN FAN"/>
    <property type="match status" value="1"/>
</dbReference>
<dbReference type="InterPro" id="IPR016024">
    <property type="entry name" value="ARM-type_fold"/>
</dbReference>
<dbReference type="InterPro" id="IPR050865">
    <property type="entry name" value="BEACH_Domain"/>
</dbReference>
<dbReference type="AlphaFoldDB" id="A0A833S5N8"/>
<evidence type="ECO:0000313" key="2">
    <source>
        <dbReference type="Proteomes" id="UP000655588"/>
    </source>
</evidence>
<dbReference type="SUPFAM" id="SSF48371">
    <property type="entry name" value="ARM repeat"/>
    <property type="match status" value="1"/>
</dbReference>
<keyword evidence="2" id="KW-1185">Reference proteome</keyword>
<comment type="caution">
    <text evidence="1">The sequence shown here is derived from an EMBL/GenBank/DDBJ whole genome shotgun (WGS) entry which is preliminary data.</text>
</comment>
<reference evidence="1" key="1">
    <citation type="submission" date="2019-11" db="EMBL/GenBank/DDBJ databases">
        <title>The nuclear and mitochondrial genomes of Frieseomelitta varia - a highly eusocial stingless bee (Meliponini) with a permanently sterile worker caste.</title>
        <authorList>
            <person name="Freitas F.C.P."/>
            <person name="Lourenco A.P."/>
            <person name="Nunes F.M.F."/>
            <person name="Paschoal A.R."/>
            <person name="Abreu F.C.P."/>
            <person name="Barbin F.O."/>
            <person name="Bataglia L."/>
            <person name="Cardoso-Junior C.A.M."/>
            <person name="Cervoni M.S."/>
            <person name="Silva S.R."/>
            <person name="Dalarmi F."/>
            <person name="Del Lama M.A."/>
            <person name="Depintor T.S."/>
            <person name="Ferreira K.M."/>
            <person name="Goria P.S."/>
            <person name="Jaskot M.C."/>
            <person name="Lago D.C."/>
            <person name="Luna-Lucena D."/>
            <person name="Moda L.M."/>
            <person name="Nascimento L."/>
            <person name="Pedrino M."/>
            <person name="Rabico F.O."/>
            <person name="Sanches F.C."/>
            <person name="Santos D.E."/>
            <person name="Santos C.G."/>
            <person name="Vieira J."/>
            <person name="Lopes T.F."/>
            <person name="Barchuk A.R."/>
            <person name="Hartfelder K."/>
            <person name="Simoes Z.L.P."/>
            <person name="Bitondi M.M.G."/>
            <person name="Pinheiro D.G."/>
        </authorList>
    </citation>
    <scope>NUCLEOTIDE SEQUENCE</scope>
    <source>
        <strain evidence="1">USP_RPSP 00005682</strain>
        <tissue evidence="1">Whole individual</tissue>
    </source>
</reference>
<proteinExistence type="predicted"/>